<organism evidence="3 4">
    <name type="scientific">Noviherbaspirillum album</name>
    <dbReference type="NCBI Taxonomy" id="3080276"/>
    <lineage>
        <taxon>Bacteria</taxon>
        <taxon>Pseudomonadati</taxon>
        <taxon>Pseudomonadota</taxon>
        <taxon>Betaproteobacteria</taxon>
        <taxon>Burkholderiales</taxon>
        <taxon>Oxalobacteraceae</taxon>
        <taxon>Noviherbaspirillum</taxon>
    </lineage>
</organism>
<keyword evidence="4" id="KW-1185">Reference proteome</keyword>
<feature type="signal peptide" evidence="1">
    <location>
        <begin position="1"/>
        <end position="21"/>
    </location>
</feature>
<dbReference type="RefSeq" id="WP_326506521.1">
    <property type="nucleotide sequence ID" value="NZ_JAWIIV010000008.1"/>
</dbReference>
<gene>
    <name evidence="3" type="ORF">RY831_11655</name>
</gene>
<accession>A0ABU6J831</accession>
<dbReference type="EMBL" id="JAWIIV010000008">
    <property type="protein sequence ID" value="MEC4719807.1"/>
    <property type="molecule type" value="Genomic_DNA"/>
</dbReference>
<feature type="domain" description="Surface-adhesin protein E-like" evidence="2">
    <location>
        <begin position="25"/>
        <end position="109"/>
    </location>
</feature>
<evidence type="ECO:0000313" key="4">
    <source>
        <dbReference type="Proteomes" id="UP001352263"/>
    </source>
</evidence>
<evidence type="ECO:0000313" key="3">
    <source>
        <dbReference type="EMBL" id="MEC4719807.1"/>
    </source>
</evidence>
<reference evidence="3 4" key="1">
    <citation type="submission" date="2023-10" db="EMBL/GenBank/DDBJ databases">
        <title>Noviherbaspirillum sp. CPCC 100848 genome assembly.</title>
        <authorList>
            <person name="Li X.Y."/>
            <person name="Fang X.M."/>
        </authorList>
    </citation>
    <scope>NUCLEOTIDE SEQUENCE [LARGE SCALE GENOMIC DNA]</scope>
    <source>
        <strain evidence="3 4">CPCC 100848</strain>
    </source>
</reference>
<evidence type="ECO:0000259" key="2">
    <source>
        <dbReference type="Pfam" id="PF16747"/>
    </source>
</evidence>
<evidence type="ECO:0000256" key="1">
    <source>
        <dbReference type="SAM" id="SignalP"/>
    </source>
</evidence>
<proteinExistence type="predicted"/>
<sequence length="145" mass="16615">MVNTKIFAAMLLLSAASMSEAKVNWIRLGENARAEIFIDSANIERPPGYVKAWTMLSFKTKQRGGWRSERRMFMFSCKDRTLEWQQSMYQAEPMGEGDFLHSRSLNRYGVGDLRLVELDPSTKDESVYKDAVPESEFIAVFKGLC</sequence>
<name>A0ABU6J831_9BURK</name>
<dbReference type="Pfam" id="PF16747">
    <property type="entry name" value="Adhesin_E"/>
    <property type="match status" value="1"/>
</dbReference>
<dbReference type="Proteomes" id="UP001352263">
    <property type="component" value="Unassembled WGS sequence"/>
</dbReference>
<comment type="caution">
    <text evidence="3">The sequence shown here is derived from an EMBL/GenBank/DDBJ whole genome shotgun (WGS) entry which is preliminary data.</text>
</comment>
<dbReference type="InterPro" id="IPR031939">
    <property type="entry name" value="Adhesin_E-like"/>
</dbReference>
<feature type="chain" id="PRO_5046316127" description="Surface-adhesin protein E-like domain-containing protein" evidence="1">
    <location>
        <begin position="22"/>
        <end position="145"/>
    </location>
</feature>
<protein>
    <recommendedName>
        <fullName evidence="2">Surface-adhesin protein E-like domain-containing protein</fullName>
    </recommendedName>
</protein>
<keyword evidence="1" id="KW-0732">Signal</keyword>